<dbReference type="FunCoup" id="D3BE95">
    <property type="interactions" value="165"/>
</dbReference>
<dbReference type="SUPFAM" id="SSF52833">
    <property type="entry name" value="Thioredoxin-like"/>
    <property type="match status" value="1"/>
</dbReference>
<dbReference type="Gene3D" id="1.20.1050.10">
    <property type="match status" value="1"/>
</dbReference>
<dbReference type="GeneID" id="31362532"/>
<comment type="subcellular location">
    <subcellularLocation>
        <location evidence="1">Cytoplasm</location>
    </subcellularLocation>
</comment>
<dbReference type="PANTHER" id="PTHR43917">
    <property type="match status" value="1"/>
</dbReference>
<dbReference type="AlphaFoldDB" id="D3BE95"/>
<feature type="domain" description="GST N-terminal" evidence="3">
    <location>
        <begin position="2"/>
        <end position="84"/>
    </location>
</feature>
<dbReference type="PROSITE" id="PS50404">
    <property type="entry name" value="GST_NTER"/>
    <property type="match status" value="1"/>
</dbReference>
<gene>
    <name evidence="5" type="ORF">PPL_07051</name>
</gene>
<dbReference type="SUPFAM" id="SSF47616">
    <property type="entry name" value="GST C-terminal domain-like"/>
    <property type="match status" value="1"/>
</dbReference>
<evidence type="ECO:0008006" key="7">
    <source>
        <dbReference type="Google" id="ProtNLM"/>
    </source>
</evidence>
<evidence type="ECO:0000259" key="4">
    <source>
        <dbReference type="PROSITE" id="PS50405"/>
    </source>
</evidence>
<keyword evidence="6" id="KW-1185">Reference proteome</keyword>
<dbReference type="EMBL" id="ADBJ01000031">
    <property type="protein sequence ID" value="EFA80226.1"/>
    <property type="molecule type" value="Genomic_DNA"/>
</dbReference>
<evidence type="ECO:0000313" key="5">
    <source>
        <dbReference type="EMBL" id="EFA80226.1"/>
    </source>
</evidence>
<proteinExistence type="predicted"/>
<name>D3BE95_HETP5</name>
<organism evidence="5 6">
    <name type="scientific">Heterostelium pallidum (strain ATCC 26659 / Pp 5 / PN500)</name>
    <name type="common">Cellular slime mold</name>
    <name type="synonym">Polysphondylium pallidum</name>
    <dbReference type="NCBI Taxonomy" id="670386"/>
    <lineage>
        <taxon>Eukaryota</taxon>
        <taxon>Amoebozoa</taxon>
        <taxon>Evosea</taxon>
        <taxon>Eumycetozoa</taxon>
        <taxon>Dictyostelia</taxon>
        <taxon>Acytosteliales</taxon>
        <taxon>Acytosteliaceae</taxon>
        <taxon>Heterostelium</taxon>
    </lineage>
</organism>
<evidence type="ECO:0000313" key="6">
    <source>
        <dbReference type="Proteomes" id="UP000001396"/>
    </source>
</evidence>
<dbReference type="InterPro" id="IPR051369">
    <property type="entry name" value="GST_Theta"/>
</dbReference>
<evidence type="ECO:0000256" key="1">
    <source>
        <dbReference type="ARBA" id="ARBA00004496"/>
    </source>
</evidence>
<dbReference type="PROSITE" id="PS50405">
    <property type="entry name" value="GST_CTER"/>
    <property type="match status" value="1"/>
</dbReference>
<feature type="domain" description="GST C-terminal" evidence="4">
    <location>
        <begin position="60"/>
        <end position="153"/>
    </location>
</feature>
<reference evidence="5 6" key="1">
    <citation type="journal article" date="2011" name="Genome Res.">
        <title>Phylogeny-wide analysis of social amoeba genomes highlights ancient origins for complex intercellular communication.</title>
        <authorList>
            <person name="Heidel A.J."/>
            <person name="Lawal H.M."/>
            <person name="Felder M."/>
            <person name="Schilde C."/>
            <person name="Helps N.R."/>
            <person name="Tunggal B."/>
            <person name="Rivero F."/>
            <person name="John U."/>
            <person name="Schleicher M."/>
            <person name="Eichinger L."/>
            <person name="Platzer M."/>
            <person name="Noegel A.A."/>
            <person name="Schaap P."/>
            <person name="Gloeckner G."/>
        </authorList>
    </citation>
    <scope>NUCLEOTIDE SEQUENCE [LARGE SCALE GENOMIC DNA]</scope>
    <source>
        <strain evidence="6">ATCC 26659 / Pp 5 / PN500</strain>
    </source>
</reference>
<dbReference type="RefSeq" id="XP_020432346.1">
    <property type="nucleotide sequence ID" value="XM_020577898.1"/>
</dbReference>
<dbReference type="InParanoid" id="D3BE95"/>
<protein>
    <recommendedName>
        <fullName evidence="7">Glutathione S-transferase</fullName>
    </recommendedName>
</protein>
<dbReference type="GO" id="GO:0005737">
    <property type="term" value="C:cytoplasm"/>
    <property type="evidence" value="ECO:0007669"/>
    <property type="project" value="UniProtKB-SubCell"/>
</dbReference>
<dbReference type="InterPro" id="IPR010987">
    <property type="entry name" value="Glutathione-S-Trfase_C-like"/>
</dbReference>
<dbReference type="Pfam" id="PF13409">
    <property type="entry name" value="GST_N_2"/>
    <property type="match status" value="1"/>
</dbReference>
<dbReference type="STRING" id="670386.D3BE95"/>
<evidence type="ECO:0000259" key="3">
    <source>
        <dbReference type="PROSITE" id="PS50404"/>
    </source>
</evidence>
<sequence>MSKIIMYGDLMSQPCRAVAWVMIYGNIPYELKLLQVLKGETRTDEYKKINPFGKIPTLKVDDDRASVDSYLDWHHLNFRKPCFTYFVSKFMLPKFNVATDPLKVEAEAKEVAKALHLFEKYWLVEGKQPFINGTDMSLADISAYCELLYQSCN</sequence>
<dbReference type="Gene3D" id="1.20.1050.130">
    <property type="match status" value="1"/>
</dbReference>
<evidence type="ECO:0000256" key="2">
    <source>
        <dbReference type="ARBA" id="ARBA00022490"/>
    </source>
</evidence>
<comment type="caution">
    <text evidence="5">The sequence shown here is derived from an EMBL/GenBank/DDBJ whole genome shotgun (WGS) entry which is preliminary data.</text>
</comment>
<dbReference type="OMA" id="RYLCREY"/>
<dbReference type="InterPro" id="IPR004045">
    <property type="entry name" value="Glutathione_S-Trfase_N"/>
</dbReference>
<keyword evidence="2" id="KW-0963">Cytoplasm</keyword>
<dbReference type="InterPro" id="IPR036282">
    <property type="entry name" value="Glutathione-S-Trfase_C_sf"/>
</dbReference>
<dbReference type="Proteomes" id="UP000001396">
    <property type="component" value="Unassembled WGS sequence"/>
</dbReference>
<dbReference type="GO" id="GO:0004364">
    <property type="term" value="F:glutathione transferase activity"/>
    <property type="evidence" value="ECO:0007669"/>
    <property type="project" value="TreeGrafter"/>
</dbReference>
<dbReference type="GO" id="GO:0006749">
    <property type="term" value="P:glutathione metabolic process"/>
    <property type="evidence" value="ECO:0007669"/>
    <property type="project" value="TreeGrafter"/>
</dbReference>
<dbReference type="InterPro" id="IPR036249">
    <property type="entry name" value="Thioredoxin-like_sf"/>
</dbReference>
<accession>D3BE95</accession>
<dbReference type="PANTHER" id="PTHR43917:SF8">
    <property type="entry name" value="GH16740P-RELATED"/>
    <property type="match status" value="1"/>
</dbReference>